<protein>
    <recommendedName>
        <fullName evidence="1">DUF2470 domain-containing protein</fullName>
    </recommendedName>
</protein>
<dbReference type="Pfam" id="PF14934">
    <property type="entry name" value="TMEM254"/>
    <property type="match status" value="1"/>
</dbReference>
<dbReference type="InterPro" id="IPR019595">
    <property type="entry name" value="DUF2470"/>
</dbReference>
<gene>
    <name evidence="2" type="primary">ABSGL_03645.1 scaffold 4609</name>
</gene>
<dbReference type="OrthoDB" id="5553410at2759"/>
<dbReference type="Proteomes" id="UP000078561">
    <property type="component" value="Unassembled WGS sequence"/>
</dbReference>
<dbReference type="PANTHER" id="PTHR37783">
    <property type="entry name" value="MEMBRANE PROTEIN, PUTATIVE (AFU_ORTHOLOGUE AFUA_1G04315)-RELATED"/>
    <property type="match status" value="1"/>
</dbReference>
<evidence type="ECO:0000313" key="3">
    <source>
        <dbReference type="Proteomes" id="UP000078561"/>
    </source>
</evidence>
<evidence type="ECO:0000313" key="2">
    <source>
        <dbReference type="EMBL" id="SAL98118.1"/>
    </source>
</evidence>
<dbReference type="InterPro" id="IPR028110">
    <property type="entry name" value="TMEM254"/>
</dbReference>
<dbReference type="EMBL" id="LT552047">
    <property type="protein sequence ID" value="SAL98118.1"/>
    <property type="molecule type" value="Genomic_DNA"/>
</dbReference>
<dbReference type="Gene3D" id="3.20.180.10">
    <property type="entry name" value="PNP-oxidase-like"/>
    <property type="match status" value="1"/>
</dbReference>
<name>A0A168M8I9_ABSGL</name>
<keyword evidence="3" id="KW-1185">Reference proteome</keyword>
<dbReference type="InParanoid" id="A0A168M8I9"/>
<proteinExistence type="predicted"/>
<feature type="domain" description="DUF2470" evidence="1">
    <location>
        <begin position="9"/>
        <end position="84"/>
    </location>
</feature>
<evidence type="ECO:0000259" key="1">
    <source>
        <dbReference type="Pfam" id="PF10615"/>
    </source>
</evidence>
<dbReference type="OMA" id="NTIKWTL"/>
<dbReference type="PANTHER" id="PTHR37783:SF1">
    <property type="entry name" value="MEMBRANE PROTEIN, PUTATIVE (AFU_ORTHOLOGUE AFUA_1G04315)-RELATED"/>
    <property type="match status" value="1"/>
</dbReference>
<sequence>MSDPIAPHSAPISAYMSVHEATNKAYVRHFGNIDNVKTATFHNVESTGFRVNYETTDGVSGQVFITFNTPLTRREDIRPVLEAMAKEAEEALGLPSSLVGPPPMAAIAKALYARTTDIYTPPEPTVPLNTFYPVPHRKALSVGLLFGFFALFGHASDNQLPRLLLSIRHSTIGPAAARKILNGLVYVHAAEASLALIICLRRGWYDSSNVFKWTFSTFLYGFNSLGLLRKHAKDVQGLK</sequence>
<dbReference type="Pfam" id="PF10615">
    <property type="entry name" value="DUF2470"/>
    <property type="match status" value="1"/>
</dbReference>
<accession>A0A168M8I9</accession>
<reference evidence="2" key="1">
    <citation type="submission" date="2016-04" db="EMBL/GenBank/DDBJ databases">
        <authorList>
            <person name="Evans L.H."/>
            <person name="Alamgir A."/>
            <person name="Owens N."/>
            <person name="Weber N.D."/>
            <person name="Virtaneva K."/>
            <person name="Barbian K."/>
            <person name="Babar A."/>
            <person name="Rosenke K."/>
        </authorList>
    </citation>
    <scope>NUCLEOTIDE SEQUENCE [LARGE SCALE GENOMIC DNA]</scope>
    <source>
        <strain evidence="2">CBS 101.48</strain>
    </source>
</reference>
<dbReference type="AlphaFoldDB" id="A0A168M8I9"/>
<dbReference type="InterPro" id="IPR037119">
    <property type="entry name" value="Haem_oxidase_HugZ-like_sf"/>
</dbReference>
<organism evidence="2">
    <name type="scientific">Absidia glauca</name>
    <name type="common">Pin mould</name>
    <dbReference type="NCBI Taxonomy" id="4829"/>
    <lineage>
        <taxon>Eukaryota</taxon>
        <taxon>Fungi</taxon>
        <taxon>Fungi incertae sedis</taxon>
        <taxon>Mucoromycota</taxon>
        <taxon>Mucoromycotina</taxon>
        <taxon>Mucoromycetes</taxon>
        <taxon>Mucorales</taxon>
        <taxon>Cunninghamellaceae</taxon>
        <taxon>Absidia</taxon>
    </lineage>
</organism>